<gene>
    <name evidence="4" type="ORF">J9253_19085</name>
</gene>
<evidence type="ECO:0000313" key="4">
    <source>
        <dbReference type="EMBL" id="QTR46059.1"/>
    </source>
</evidence>
<feature type="domain" description="VWFA" evidence="3">
    <location>
        <begin position="542"/>
        <end position="724"/>
    </location>
</feature>
<dbReference type="InterPro" id="IPR051928">
    <property type="entry name" value="NorD/CobT"/>
</dbReference>
<dbReference type="InterPro" id="IPR002035">
    <property type="entry name" value="VWF_A"/>
</dbReference>
<dbReference type="EMBL" id="CP072801">
    <property type="protein sequence ID" value="QTR46059.1"/>
    <property type="molecule type" value="Genomic_DNA"/>
</dbReference>
<dbReference type="Gene3D" id="3.40.50.410">
    <property type="entry name" value="von Willebrand factor, type A domain"/>
    <property type="match status" value="1"/>
</dbReference>
<keyword evidence="5" id="KW-1185">Reference proteome</keyword>
<sequence length="726" mass="83631">MKASVQPYSQEILLERLEELYEVEFTWLKVDPLVAVLVNLDRNTQDFILGWAMRLLTTNVYISHEFIIRVVEALDRLERRVIEAWAVHAADTFDQQGLRPALLVIQQVDAFLEHAHAHAEGITFAEVESILSTFVCGLSGRRLKLAQGDTVYTDSETLFLPNITAKLVKSKDNFLLCKAQVAFMWAQTRFGSFRVDFTTAFTDYPDKEQALAAFHALDTLRLEAYMERELPGLWRDMQRIEQLRLDEVREEEGVCNTPLQGIWATCRGVLHTPSATVDDVLALVPQVLGLPIPQPVYQTQLNPEAVTACRLARMEREKILLRVKLSELAKEMRGEEEGEREDNKEKKEEEEKKEVAPPEFELREVPEGQGMELVLDDKPIAPPEEVKQLITSIMLDWGDVPPEMLVAAGPGEYDPSLYQKEEKDIEDVWKGIYHEDGAFLYREWDFARQHYRKNWCVLRELEISPGDPVFVDKVLDKYQGMIKHLRRTFEAMRDENRLLKRQSQGDDVDIDALVEALADSRDGREMSDKLFQHMHRADRSMAVMFMVDMSGSTKGWINDAEREALVMLCEVLEKLGDRYAIYGFSGIGRKRCEIYRIKSFDDPYNAQTKARIAGITPKDYTRLGVAIRHLTEKLNGVDAKTRLLITLSDGKPEDYFDIYNTQYGIEDTRQALFEARRTGIHPFCITIDQRGKDYLPHMYGHANWVEIDDVKKLPLKVADIYRRLTT</sequence>
<dbReference type="Proteomes" id="UP000672039">
    <property type="component" value="Chromosome"/>
</dbReference>
<feature type="region of interest" description="Disordered" evidence="2">
    <location>
        <begin position="330"/>
        <end position="358"/>
    </location>
</feature>
<dbReference type="InterPro" id="IPR036465">
    <property type="entry name" value="vWFA_dom_sf"/>
</dbReference>
<protein>
    <submittedName>
        <fullName evidence="4">Nitric oxide reductase activation protein</fullName>
    </submittedName>
</protein>
<dbReference type="PROSITE" id="PS50234">
    <property type="entry name" value="VWFA"/>
    <property type="match status" value="1"/>
</dbReference>
<keyword evidence="1" id="KW-0175">Coiled coil</keyword>
<dbReference type="CDD" id="cd01454">
    <property type="entry name" value="vWA_norD_type"/>
    <property type="match status" value="1"/>
</dbReference>
<reference evidence="4 5" key="1">
    <citation type="submission" date="2021-04" db="EMBL/GenBank/DDBJ databases">
        <title>Genomics, taxonomy and metabolism of representatives of sulfur bacteria of the genus Thiothrix: Thiothrix fructosivorans QT, Thiothrix unzii A1T and three new species, Thiothrix subterranea sp. nov., Thiothrix litoralis sp. nov. and 'Candidatus Thiothrix anitrata' sp. nov.</title>
        <authorList>
            <person name="Ravin N.V."/>
            <person name="Smolyakov D."/>
            <person name="Rudenko T.S."/>
            <person name="Mardanov A.V."/>
            <person name="Beletsky A.V."/>
            <person name="Markov N.D."/>
            <person name="Fomenkov A.I."/>
            <person name="Roberts R.J."/>
            <person name="Karnachuk O.V."/>
            <person name="Novikov A."/>
            <person name="Grabovich M.Y."/>
        </authorList>
    </citation>
    <scope>NUCLEOTIDE SEQUENCE [LARGE SCALE GENOMIC DNA]</scope>
    <source>
        <strain evidence="4 5">AS</strain>
    </source>
</reference>
<dbReference type="PANTHER" id="PTHR41248:SF1">
    <property type="entry name" value="NORD PROTEIN"/>
    <property type="match status" value="1"/>
</dbReference>
<organism evidence="4 5">
    <name type="scientific">Thiothrix litoralis</name>
    <dbReference type="NCBI Taxonomy" id="2891210"/>
    <lineage>
        <taxon>Bacteria</taxon>
        <taxon>Pseudomonadati</taxon>
        <taxon>Pseudomonadota</taxon>
        <taxon>Gammaproteobacteria</taxon>
        <taxon>Thiotrichales</taxon>
        <taxon>Thiotrichaceae</taxon>
        <taxon>Thiothrix</taxon>
    </lineage>
</organism>
<dbReference type="RefSeq" id="WP_210222427.1">
    <property type="nucleotide sequence ID" value="NZ_CP072801.1"/>
</dbReference>
<dbReference type="PANTHER" id="PTHR41248">
    <property type="entry name" value="NORD PROTEIN"/>
    <property type="match status" value="1"/>
</dbReference>
<evidence type="ECO:0000256" key="2">
    <source>
        <dbReference type="SAM" id="MobiDB-lite"/>
    </source>
</evidence>
<evidence type="ECO:0000256" key="1">
    <source>
        <dbReference type="SAM" id="Coils"/>
    </source>
</evidence>
<evidence type="ECO:0000313" key="5">
    <source>
        <dbReference type="Proteomes" id="UP000672039"/>
    </source>
</evidence>
<accession>A0ABX7WQC4</accession>
<feature type="coiled-coil region" evidence="1">
    <location>
        <begin position="475"/>
        <end position="502"/>
    </location>
</feature>
<proteinExistence type="predicted"/>
<dbReference type="SMART" id="SM00327">
    <property type="entry name" value="VWA"/>
    <property type="match status" value="1"/>
</dbReference>
<dbReference type="SUPFAM" id="SSF53300">
    <property type="entry name" value="vWA-like"/>
    <property type="match status" value="1"/>
</dbReference>
<name>A0ABX7WQC4_9GAMM</name>
<evidence type="ECO:0000259" key="3">
    <source>
        <dbReference type="PROSITE" id="PS50234"/>
    </source>
</evidence>